<name>A0A135HZB0_9HYPH</name>
<evidence type="ECO:0000313" key="2">
    <source>
        <dbReference type="EMBL" id="KXF78546.1"/>
    </source>
</evidence>
<proteinExistence type="predicted"/>
<dbReference type="InterPro" id="IPR000551">
    <property type="entry name" value="MerR-type_HTH_dom"/>
</dbReference>
<dbReference type="Pfam" id="PF13411">
    <property type="entry name" value="MerR_1"/>
    <property type="match status" value="1"/>
</dbReference>
<dbReference type="STRING" id="1494590.ATN84_01770"/>
<accession>A0A135HZB0</accession>
<dbReference type="AlphaFoldDB" id="A0A135HZB0"/>
<feature type="domain" description="HTH merR-type" evidence="1">
    <location>
        <begin position="5"/>
        <end position="69"/>
    </location>
</feature>
<keyword evidence="3" id="KW-1185">Reference proteome</keyword>
<dbReference type="GO" id="GO:0003677">
    <property type="term" value="F:DNA binding"/>
    <property type="evidence" value="ECO:0007669"/>
    <property type="project" value="InterPro"/>
</dbReference>
<gene>
    <name evidence="2" type="ORF">ATN84_01770</name>
</gene>
<dbReference type="RefSeq" id="WP_068879815.1">
    <property type="nucleotide sequence ID" value="NZ_LNTU01000001.1"/>
</dbReference>
<dbReference type="InterPro" id="IPR009061">
    <property type="entry name" value="DNA-bd_dom_put_sf"/>
</dbReference>
<protein>
    <recommendedName>
        <fullName evidence="1">HTH merR-type domain-containing protein</fullName>
    </recommendedName>
</protein>
<comment type="caution">
    <text evidence="2">The sequence shown here is derived from an EMBL/GenBank/DDBJ whole genome shotgun (WGS) entry which is preliminary data.</text>
</comment>
<organism evidence="2 3">
    <name type="scientific">Paramesorhizobium deserti</name>
    <dbReference type="NCBI Taxonomy" id="1494590"/>
    <lineage>
        <taxon>Bacteria</taxon>
        <taxon>Pseudomonadati</taxon>
        <taxon>Pseudomonadota</taxon>
        <taxon>Alphaproteobacteria</taxon>
        <taxon>Hyphomicrobiales</taxon>
        <taxon>Phyllobacteriaceae</taxon>
        <taxon>Paramesorhizobium</taxon>
    </lineage>
</organism>
<dbReference type="SUPFAM" id="SSF46955">
    <property type="entry name" value="Putative DNA-binding domain"/>
    <property type="match status" value="1"/>
</dbReference>
<evidence type="ECO:0000313" key="3">
    <source>
        <dbReference type="Proteomes" id="UP000070107"/>
    </source>
</evidence>
<evidence type="ECO:0000259" key="1">
    <source>
        <dbReference type="Pfam" id="PF13411"/>
    </source>
</evidence>
<reference evidence="2 3" key="1">
    <citation type="submission" date="2015-11" db="EMBL/GenBank/DDBJ databases">
        <title>Draft genome sequence of Paramesorhizobium deserti A-3-E, a strain highly resistant to diverse beta-lactam antibiotics.</title>
        <authorList>
            <person name="Lv R."/>
            <person name="Yang X."/>
            <person name="Fang N."/>
            <person name="Guo J."/>
            <person name="Luo X."/>
            <person name="Peng F."/>
            <person name="Yang R."/>
            <person name="Cui Y."/>
            <person name="Fang C."/>
            <person name="Song Y."/>
        </authorList>
    </citation>
    <scope>NUCLEOTIDE SEQUENCE [LARGE SCALE GENOMIC DNA]</scope>
    <source>
        <strain evidence="2 3">A-3-E</strain>
    </source>
</reference>
<dbReference type="EMBL" id="LNTU01000001">
    <property type="protein sequence ID" value="KXF78546.1"/>
    <property type="molecule type" value="Genomic_DNA"/>
</dbReference>
<dbReference type="GO" id="GO:0006355">
    <property type="term" value="P:regulation of DNA-templated transcription"/>
    <property type="evidence" value="ECO:0007669"/>
    <property type="project" value="InterPro"/>
</dbReference>
<dbReference type="OrthoDB" id="9800334at2"/>
<sequence>MKTDYTVAQAALLVDIPESSIRGWIQRSAFEFGQRTASGRIRFSERDVRCLALMQALVAHGMPPNAAAKKAPVIVDRARDHALVAVVSLDPLRSPLLIPSDTLDLTGHAVVTIALGPLWAAIAERKKQMGN</sequence>
<dbReference type="Gene3D" id="1.10.1660.10">
    <property type="match status" value="1"/>
</dbReference>
<dbReference type="Proteomes" id="UP000070107">
    <property type="component" value="Unassembled WGS sequence"/>
</dbReference>